<comment type="caution">
    <text evidence="3">The sequence shown here is derived from an EMBL/GenBank/DDBJ whole genome shotgun (WGS) entry which is preliminary data.</text>
</comment>
<feature type="domain" description="Glycosyltransferase 2-like" evidence="2">
    <location>
        <begin position="385"/>
        <end position="560"/>
    </location>
</feature>
<name>A0A318MWU8_9PROT</name>
<keyword evidence="1" id="KW-0812">Transmembrane</keyword>
<dbReference type="AlphaFoldDB" id="A0A318MWU8"/>
<dbReference type="Pfam" id="PF00535">
    <property type="entry name" value="Glycos_transf_2"/>
    <property type="match status" value="1"/>
</dbReference>
<evidence type="ECO:0000256" key="1">
    <source>
        <dbReference type="SAM" id="Phobius"/>
    </source>
</evidence>
<keyword evidence="4" id="KW-1185">Reference proteome</keyword>
<reference evidence="3 4" key="1">
    <citation type="submission" date="2018-05" db="EMBL/GenBank/DDBJ databases">
        <title>Reference genomes for bee gut microbiota database.</title>
        <authorList>
            <person name="Ellegaard K.M."/>
        </authorList>
    </citation>
    <scope>NUCLEOTIDE SEQUENCE [LARGE SCALE GENOMIC DNA]</scope>
    <source>
        <strain evidence="3 4">ESL0284</strain>
    </source>
</reference>
<dbReference type="SUPFAM" id="SSF53448">
    <property type="entry name" value="Nucleotide-diphospho-sugar transferases"/>
    <property type="match status" value="1"/>
</dbReference>
<evidence type="ECO:0000313" key="4">
    <source>
        <dbReference type="Proteomes" id="UP000247565"/>
    </source>
</evidence>
<gene>
    <name evidence="3" type="ORF">DK869_04290</name>
</gene>
<dbReference type="PANTHER" id="PTHR43179:SF7">
    <property type="entry name" value="RHAMNOSYLTRANSFERASE WBBL"/>
    <property type="match status" value="1"/>
</dbReference>
<dbReference type="OrthoDB" id="9783791at2"/>
<evidence type="ECO:0000313" key="3">
    <source>
        <dbReference type="EMBL" id="PXZ00630.1"/>
    </source>
</evidence>
<sequence length="669" mass="78967">MSLFRDFFYFERLLPSKYQKKWCLISVKLHKKLPKTIPLYLYINHRDNPTFEPLTYLVSGRFLPNFWRVSLVYLPEKTNCLRIYPIAKIFNSALQSVSSVKIRALSRLTTALILIIINPFTFIKIFCYPFIHLNKRIRMGLLQNQQIFFPNLSYKYWYNLYENWNGNEIKKLYESNYIHLWPVFSLFTYYGKTMEIDWNNFYQHPNTRGRTTPQAFQAHYIILKNSNEILEEHSLAVFADQAARQHYPAALYADSDEINNLNEHSNPVFKQNFNLSILLTGFLTQDIWIIRKDIFDDFIKEFDSPIRSIHAIRMALALYLWKKNHFIYHVPLILSHRTAKISLHDKNETIEIIKIFKTELNWQFNVNTHIFPFDINYINYQDPVSLIIPTTLGSETIHQCITKLIKKTSYPRLEIILVISQNKPLTKQQEKFLSSFQYHKHLKVLFVETDQFNFSKSCNVAIRHSKYPFIALINDDIEPLDQNWLSLMMGHMQNEKVGAVGAKLFYPDKNIQHAGVIMGAANLCEHAGRFHKSDNFYLTHDHEVSAVTGACMVIRRLAFNEVNGFDETFEIAYNDIDFCLRLREKKYHIIQCQNAQLIHYESLSLGNHYKGERAGKERQEILSLKKKHLKIINHDPFYNPNYSLQRGRDYQLAFPPRISIPFGLTENNV</sequence>
<dbReference type="EMBL" id="QGLT01000002">
    <property type="protein sequence ID" value="PXZ00630.1"/>
    <property type="molecule type" value="Genomic_DNA"/>
</dbReference>
<protein>
    <recommendedName>
        <fullName evidence="2">Glycosyltransferase 2-like domain-containing protein</fullName>
    </recommendedName>
</protein>
<proteinExistence type="predicted"/>
<evidence type="ECO:0000259" key="2">
    <source>
        <dbReference type="Pfam" id="PF00535"/>
    </source>
</evidence>
<keyword evidence="1" id="KW-0472">Membrane</keyword>
<dbReference type="RefSeq" id="WP_110438772.1">
    <property type="nucleotide sequence ID" value="NZ_CP046393.1"/>
</dbReference>
<feature type="transmembrane region" description="Helical" evidence="1">
    <location>
        <begin position="111"/>
        <end position="131"/>
    </location>
</feature>
<dbReference type="InterPro" id="IPR001173">
    <property type="entry name" value="Glyco_trans_2-like"/>
</dbReference>
<accession>A0A318MWU8</accession>
<dbReference type="Proteomes" id="UP000247565">
    <property type="component" value="Unassembled WGS sequence"/>
</dbReference>
<keyword evidence="1" id="KW-1133">Transmembrane helix</keyword>
<organism evidence="3 4">
    <name type="scientific">Commensalibacter melissae</name>
    <dbReference type="NCBI Taxonomy" id="2070537"/>
    <lineage>
        <taxon>Bacteria</taxon>
        <taxon>Pseudomonadati</taxon>
        <taxon>Pseudomonadota</taxon>
        <taxon>Alphaproteobacteria</taxon>
        <taxon>Acetobacterales</taxon>
        <taxon>Acetobacteraceae</taxon>
    </lineage>
</organism>
<dbReference type="InterPro" id="IPR029044">
    <property type="entry name" value="Nucleotide-diphossugar_trans"/>
</dbReference>
<dbReference type="PANTHER" id="PTHR43179">
    <property type="entry name" value="RHAMNOSYLTRANSFERASE WBBL"/>
    <property type="match status" value="1"/>
</dbReference>
<dbReference type="Gene3D" id="3.90.550.10">
    <property type="entry name" value="Spore Coat Polysaccharide Biosynthesis Protein SpsA, Chain A"/>
    <property type="match status" value="1"/>
</dbReference>